<dbReference type="EMBL" id="SDMP01000015">
    <property type="protein sequence ID" value="RYR09061.1"/>
    <property type="molecule type" value="Genomic_DNA"/>
</dbReference>
<dbReference type="PANTHER" id="PTHR47982:SF35">
    <property type="entry name" value="PROLINE-RICH RECEPTOR-LIKE PROTEIN KINASE PERK1-RELATED"/>
    <property type="match status" value="1"/>
</dbReference>
<evidence type="ECO:0000256" key="9">
    <source>
        <dbReference type="ARBA" id="ARBA00022840"/>
    </source>
</evidence>
<accession>A0A444Z4D2</accession>
<comment type="subcellular location">
    <subcellularLocation>
        <location evidence="1">Cell membrane</location>
        <topology evidence="1">Single-pass membrane protein</topology>
    </subcellularLocation>
</comment>
<dbReference type="Gene3D" id="1.10.510.10">
    <property type="entry name" value="Transferase(Phosphotransferase) domain 1"/>
    <property type="match status" value="1"/>
</dbReference>
<evidence type="ECO:0000259" key="14">
    <source>
        <dbReference type="PROSITE" id="PS50011"/>
    </source>
</evidence>
<comment type="catalytic activity">
    <reaction evidence="12">
        <text>L-threonyl-[protein] + ATP = O-phospho-L-threonyl-[protein] + ADP + H(+)</text>
        <dbReference type="Rhea" id="RHEA:46608"/>
        <dbReference type="Rhea" id="RHEA-COMP:11060"/>
        <dbReference type="Rhea" id="RHEA-COMP:11605"/>
        <dbReference type="ChEBI" id="CHEBI:15378"/>
        <dbReference type="ChEBI" id="CHEBI:30013"/>
        <dbReference type="ChEBI" id="CHEBI:30616"/>
        <dbReference type="ChEBI" id="CHEBI:61977"/>
        <dbReference type="ChEBI" id="CHEBI:456216"/>
        <dbReference type="EC" id="2.7.11.1"/>
    </reaction>
</comment>
<sequence length="232" mass="27452">MKQEAEQFRQWKASQEKELLQLKRFAWRELQIATDNFSERNVLGQGSFRKELSHYGQKINIILSKLKKQITLCNLQIEEAEYIRKLRKLFEVAYRLHELKPGEAVLDWPTRKKVALGTAQGLEYLHEQCNPKIIHRDVKAANVLLDVKAANELLRDSKQNSFDRRNHISYEKIATDNNNRCRVLYFTMVGVLLIRKNEDVETLKKLWEETTFYDKQWQATWQEDENSITALA</sequence>
<evidence type="ECO:0000313" key="15">
    <source>
        <dbReference type="EMBL" id="RYR09061.1"/>
    </source>
</evidence>
<evidence type="ECO:0000256" key="3">
    <source>
        <dbReference type="ARBA" id="ARBA00022475"/>
    </source>
</evidence>
<dbReference type="Pfam" id="PF07714">
    <property type="entry name" value="PK_Tyr_Ser-Thr"/>
    <property type="match status" value="1"/>
</dbReference>
<evidence type="ECO:0000256" key="2">
    <source>
        <dbReference type="ARBA" id="ARBA00012513"/>
    </source>
</evidence>
<organism evidence="15 16">
    <name type="scientific">Arachis hypogaea</name>
    <name type="common">Peanut</name>
    <dbReference type="NCBI Taxonomy" id="3818"/>
    <lineage>
        <taxon>Eukaryota</taxon>
        <taxon>Viridiplantae</taxon>
        <taxon>Streptophyta</taxon>
        <taxon>Embryophyta</taxon>
        <taxon>Tracheophyta</taxon>
        <taxon>Spermatophyta</taxon>
        <taxon>Magnoliopsida</taxon>
        <taxon>eudicotyledons</taxon>
        <taxon>Gunneridae</taxon>
        <taxon>Pentapetalae</taxon>
        <taxon>rosids</taxon>
        <taxon>fabids</taxon>
        <taxon>Fabales</taxon>
        <taxon>Fabaceae</taxon>
        <taxon>Papilionoideae</taxon>
        <taxon>50 kb inversion clade</taxon>
        <taxon>dalbergioids sensu lato</taxon>
        <taxon>Dalbergieae</taxon>
        <taxon>Pterocarpus clade</taxon>
        <taxon>Arachis</taxon>
    </lineage>
</organism>
<dbReference type="Gene3D" id="3.30.200.20">
    <property type="entry name" value="Phosphorylase Kinase, domain 1"/>
    <property type="match status" value="1"/>
</dbReference>
<evidence type="ECO:0000256" key="4">
    <source>
        <dbReference type="ARBA" id="ARBA00022527"/>
    </source>
</evidence>
<dbReference type="InterPro" id="IPR027942">
    <property type="entry name" value="SEO_N"/>
</dbReference>
<evidence type="ECO:0000256" key="7">
    <source>
        <dbReference type="ARBA" id="ARBA00022741"/>
    </source>
</evidence>
<dbReference type="GO" id="GO:0005524">
    <property type="term" value="F:ATP binding"/>
    <property type="evidence" value="ECO:0007669"/>
    <property type="project" value="UniProtKB-KW"/>
</dbReference>
<dbReference type="InterPro" id="IPR008271">
    <property type="entry name" value="Ser/Thr_kinase_AS"/>
</dbReference>
<dbReference type="STRING" id="3818.A0A444Z4D2"/>
<keyword evidence="9" id="KW-0067">ATP-binding</keyword>
<dbReference type="Proteomes" id="UP000289738">
    <property type="component" value="Chromosome B05"/>
</dbReference>
<feature type="domain" description="Protein kinase" evidence="14">
    <location>
        <begin position="1"/>
        <end position="232"/>
    </location>
</feature>
<gene>
    <name evidence="15" type="ORF">Ahy_B05g077098</name>
</gene>
<evidence type="ECO:0000256" key="5">
    <source>
        <dbReference type="ARBA" id="ARBA00022679"/>
    </source>
</evidence>
<keyword evidence="16" id="KW-1185">Reference proteome</keyword>
<comment type="catalytic activity">
    <reaction evidence="13">
        <text>L-seryl-[protein] + ATP = O-phospho-L-seryl-[protein] + ADP + H(+)</text>
        <dbReference type="Rhea" id="RHEA:17989"/>
        <dbReference type="Rhea" id="RHEA-COMP:9863"/>
        <dbReference type="Rhea" id="RHEA-COMP:11604"/>
        <dbReference type="ChEBI" id="CHEBI:15378"/>
        <dbReference type="ChEBI" id="CHEBI:29999"/>
        <dbReference type="ChEBI" id="CHEBI:30616"/>
        <dbReference type="ChEBI" id="CHEBI:83421"/>
        <dbReference type="ChEBI" id="CHEBI:456216"/>
        <dbReference type="EC" id="2.7.11.1"/>
    </reaction>
</comment>
<dbReference type="PROSITE" id="PS50011">
    <property type="entry name" value="PROTEIN_KINASE_DOM"/>
    <property type="match status" value="1"/>
</dbReference>
<dbReference type="InterPro" id="IPR047117">
    <property type="entry name" value="PERK1-13-like"/>
</dbReference>
<name>A0A444Z4D2_ARAHY</name>
<dbReference type="SUPFAM" id="SSF56112">
    <property type="entry name" value="Protein kinase-like (PK-like)"/>
    <property type="match status" value="1"/>
</dbReference>
<keyword evidence="3" id="KW-1003">Cell membrane</keyword>
<evidence type="ECO:0000256" key="6">
    <source>
        <dbReference type="ARBA" id="ARBA00022692"/>
    </source>
</evidence>
<dbReference type="InterPro" id="IPR001245">
    <property type="entry name" value="Ser-Thr/Tyr_kinase_cat_dom"/>
</dbReference>
<keyword evidence="4" id="KW-0723">Serine/threonine-protein kinase</keyword>
<reference evidence="15 16" key="1">
    <citation type="submission" date="2019-01" db="EMBL/GenBank/DDBJ databases">
        <title>Sequencing of cultivated peanut Arachis hypogaea provides insights into genome evolution and oil improvement.</title>
        <authorList>
            <person name="Chen X."/>
        </authorList>
    </citation>
    <scope>NUCLEOTIDE SEQUENCE [LARGE SCALE GENOMIC DNA]</scope>
    <source>
        <strain evidence="16">cv. Fuhuasheng</strain>
        <tissue evidence="15">Leaves</tissue>
    </source>
</reference>
<keyword evidence="5" id="KW-0808">Transferase</keyword>
<evidence type="ECO:0000313" key="16">
    <source>
        <dbReference type="Proteomes" id="UP000289738"/>
    </source>
</evidence>
<evidence type="ECO:0000256" key="10">
    <source>
        <dbReference type="ARBA" id="ARBA00022989"/>
    </source>
</evidence>
<dbReference type="GO" id="GO:0004674">
    <property type="term" value="F:protein serine/threonine kinase activity"/>
    <property type="evidence" value="ECO:0007669"/>
    <property type="project" value="UniProtKB-KW"/>
</dbReference>
<dbReference type="Pfam" id="PF14576">
    <property type="entry name" value="SEO_N"/>
    <property type="match status" value="1"/>
</dbReference>
<keyword evidence="7" id="KW-0547">Nucleotide-binding</keyword>
<keyword evidence="8" id="KW-0418">Kinase</keyword>
<evidence type="ECO:0000256" key="1">
    <source>
        <dbReference type="ARBA" id="ARBA00004162"/>
    </source>
</evidence>
<dbReference type="InterPro" id="IPR011009">
    <property type="entry name" value="Kinase-like_dom_sf"/>
</dbReference>
<dbReference type="PROSITE" id="PS00108">
    <property type="entry name" value="PROTEIN_KINASE_ST"/>
    <property type="match status" value="1"/>
</dbReference>
<protein>
    <recommendedName>
        <fullName evidence="2">non-specific serine/threonine protein kinase</fullName>
        <ecNumber evidence="2">2.7.11.1</ecNumber>
    </recommendedName>
</protein>
<keyword evidence="6" id="KW-0812">Transmembrane</keyword>
<dbReference type="AlphaFoldDB" id="A0A444Z4D2"/>
<evidence type="ECO:0000256" key="13">
    <source>
        <dbReference type="ARBA" id="ARBA00048679"/>
    </source>
</evidence>
<dbReference type="EC" id="2.7.11.1" evidence="2"/>
<dbReference type="GO" id="GO:0005886">
    <property type="term" value="C:plasma membrane"/>
    <property type="evidence" value="ECO:0007669"/>
    <property type="project" value="UniProtKB-SubCell"/>
</dbReference>
<comment type="caution">
    <text evidence="15">The sequence shown here is derived from an EMBL/GenBank/DDBJ whole genome shotgun (WGS) entry which is preliminary data.</text>
</comment>
<keyword evidence="11" id="KW-0472">Membrane</keyword>
<dbReference type="InterPro" id="IPR000719">
    <property type="entry name" value="Prot_kinase_dom"/>
</dbReference>
<evidence type="ECO:0000256" key="11">
    <source>
        <dbReference type="ARBA" id="ARBA00023136"/>
    </source>
</evidence>
<keyword evidence="10" id="KW-1133">Transmembrane helix</keyword>
<proteinExistence type="predicted"/>
<dbReference type="PANTHER" id="PTHR47982">
    <property type="entry name" value="PROLINE-RICH RECEPTOR-LIKE PROTEIN KINASE PERK4"/>
    <property type="match status" value="1"/>
</dbReference>
<evidence type="ECO:0000256" key="8">
    <source>
        <dbReference type="ARBA" id="ARBA00022777"/>
    </source>
</evidence>
<evidence type="ECO:0000256" key="12">
    <source>
        <dbReference type="ARBA" id="ARBA00047899"/>
    </source>
</evidence>